<dbReference type="PANTHER" id="PTHR30290:SF62">
    <property type="entry name" value="OLIGOPEPTIDE ABC TRANSPORTER, PERIPLASMIC OLIGOPEPTIDE-BINDING PROTEIN"/>
    <property type="match status" value="1"/>
</dbReference>
<evidence type="ECO:0000313" key="3">
    <source>
        <dbReference type="EMBL" id="MXY94495.1"/>
    </source>
</evidence>
<dbReference type="SUPFAM" id="SSF53850">
    <property type="entry name" value="Periplasmic binding protein-like II"/>
    <property type="match status" value="1"/>
</dbReference>
<dbReference type="CDD" id="cd08500">
    <property type="entry name" value="PBP2_NikA_DppA_OppA_like_4"/>
    <property type="match status" value="1"/>
</dbReference>
<sequence>MSSSVYNQTIGGESMTQRHISRRRFLQVSAFATAGAVLAACGAGDAPAAEAPAAEAPAASDSGDAMAASQYNEAPMLAEMVANGEIPPVDERLPPTPMVIEPLNEVGEYGGTWRRIGVGPGDAGIFRFRLMYPQLVRYNMDGSEIGPNLAESWEVSDDGTTYTFHLREGVKWSDGAPHSSGDFMFWYEDVLGDEDLAPSFPVWLTVGGEPVVMDAPDDLTIRFTFPGAHGIFMPLMAGANGASMTWYPKHYMTQFHRNYADEEELNAQAQENEFEFWHQYFNNRLTPRLNLDVPVLFAWRFTKITPDVPVVLERNPYYWKVDTAGNQLPYIDRVSTDIVEDSEVLNLRAVAGDIDMQHRHILMENFSLFKENEDVGNYEILLWKFGETSDSVISFNLCHPDPVMHEIFNDKRFRFAMSHAMNRDEVIEAVYLGQGEPGQPSPLASSPLYDEAQAKVALEYNTDLANSLLDEMGLDERNADGVRLKSDGEPLSIIFNYAPVFGSWRSIGELMQKYMADVGVQLSLKEEARPLWSQRVQASEHDMTVWTGSAEFNPLIDPRHFLPFSQGSSHHAACHALWYTSGGANGVEPTGDLRTVIDLYEAIKGTPDVAEHKRLFQQILDLNRENLWTFSMAVGLPAPVVLSKNMGNVPREGVSSWHLQTPGSTVPEQYYFKS</sequence>
<dbReference type="PROSITE" id="PS01040">
    <property type="entry name" value="SBP_BACTERIAL_5"/>
    <property type="match status" value="1"/>
</dbReference>
<proteinExistence type="predicted"/>
<dbReference type="InterPro" id="IPR000914">
    <property type="entry name" value="SBP_5_dom"/>
</dbReference>
<dbReference type="GO" id="GO:0005886">
    <property type="term" value="C:plasma membrane"/>
    <property type="evidence" value="ECO:0007669"/>
    <property type="project" value="UniProtKB-SubCell"/>
</dbReference>
<gene>
    <name evidence="3" type="ORF">F4Y42_13725</name>
</gene>
<dbReference type="PANTHER" id="PTHR30290">
    <property type="entry name" value="PERIPLASMIC BINDING COMPONENT OF ABC TRANSPORTER"/>
    <property type="match status" value="1"/>
</dbReference>
<protein>
    <submittedName>
        <fullName evidence="3">ABC transporter substrate-binding protein</fullName>
    </submittedName>
</protein>
<dbReference type="InterPro" id="IPR039424">
    <property type="entry name" value="SBP_5"/>
</dbReference>
<comment type="caution">
    <text evidence="3">The sequence shown here is derived from an EMBL/GenBank/DDBJ whole genome shotgun (WGS) entry which is preliminary data.</text>
</comment>
<organism evidence="3">
    <name type="scientific">Caldilineaceae bacterium SB0664_bin_27</name>
    <dbReference type="NCBI Taxonomy" id="2605260"/>
    <lineage>
        <taxon>Bacteria</taxon>
        <taxon>Bacillati</taxon>
        <taxon>Chloroflexota</taxon>
        <taxon>Caldilineae</taxon>
        <taxon>Caldilineales</taxon>
        <taxon>Caldilineaceae</taxon>
    </lineage>
</organism>
<dbReference type="Pfam" id="PF00496">
    <property type="entry name" value="SBP_bac_5"/>
    <property type="match status" value="1"/>
</dbReference>
<feature type="domain" description="Solute-binding protein family 5" evidence="2">
    <location>
        <begin position="144"/>
        <end position="553"/>
    </location>
</feature>
<dbReference type="InterPro" id="IPR023765">
    <property type="entry name" value="SBP_5_CS"/>
</dbReference>
<comment type="subcellular location">
    <subcellularLocation>
        <location evidence="1">Cell membrane</location>
        <topology evidence="1">Lipid-anchor</topology>
    </subcellularLocation>
</comment>
<reference evidence="3" key="1">
    <citation type="submission" date="2019-09" db="EMBL/GenBank/DDBJ databases">
        <title>Characterisation of the sponge microbiome using genome-centric metagenomics.</title>
        <authorList>
            <person name="Engelberts J.P."/>
            <person name="Robbins S.J."/>
            <person name="De Goeij J.M."/>
            <person name="Aranda M."/>
            <person name="Bell S.C."/>
            <person name="Webster N.S."/>
        </authorList>
    </citation>
    <scope>NUCLEOTIDE SEQUENCE</scope>
    <source>
        <strain evidence="3">SB0664_bin_27</strain>
    </source>
</reference>
<dbReference type="Gene3D" id="3.10.105.10">
    <property type="entry name" value="Dipeptide-binding Protein, Domain 3"/>
    <property type="match status" value="1"/>
</dbReference>
<evidence type="ECO:0000259" key="2">
    <source>
        <dbReference type="Pfam" id="PF00496"/>
    </source>
</evidence>
<dbReference type="EMBL" id="VXRG01000114">
    <property type="protein sequence ID" value="MXY94495.1"/>
    <property type="molecule type" value="Genomic_DNA"/>
</dbReference>
<accession>A0A6B0YWG9</accession>
<dbReference type="Gene3D" id="3.40.190.10">
    <property type="entry name" value="Periplasmic binding protein-like II"/>
    <property type="match status" value="1"/>
</dbReference>
<name>A0A6B0YWG9_9CHLR</name>
<dbReference type="PROSITE" id="PS51318">
    <property type="entry name" value="TAT"/>
    <property type="match status" value="1"/>
</dbReference>
<dbReference type="AlphaFoldDB" id="A0A6B0YWG9"/>
<dbReference type="GO" id="GO:1904680">
    <property type="term" value="F:peptide transmembrane transporter activity"/>
    <property type="evidence" value="ECO:0007669"/>
    <property type="project" value="TreeGrafter"/>
</dbReference>
<evidence type="ECO:0000256" key="1">
    <source>
        <dbReference type="ARBA" id="ARBA00004193"/>
    </source>
</evidence>
<dbReference type="GO" id="GO:0015833">
    <property type="term" value="P:peptide transport"/>
    <property type="evidence" value="ECO:0007669"/>
    <property type="project" value="TreeGrafter"/>
</dbReference>
<dbReference type="InterPro" id="IPR006311">
    <property type="entry name" value="TAT_signal"/>
</dbReference>